<organism evidence="2 3">
    <name type="scientific">Porphyra umbilicalis</name>
    <name type="common">Purple laver</name>
    <name type="synonym">Red alga</name>
    <dbReference type="NCBI Taxonomy" id="2786"/>
    <lineage>
        <taxon>Eukaryota</taxon>
        <taxon>Rhodophyta</taxon>
        <taxon>Bangiophyceae</taxon>
        <taxon>Bangiales</taxon>
        <taxon>Bangiaceae</taxon>
        <taxon>Porphyra</taxon>
    </lineage>
</organism>
<evidence type="ECO:0000256" key="1">
    <source>
        <dbReference type="SAM" id="MobiDB-lite"/>
    </source>
</evidence>
<dbReference type="PROSITE" id="PS51318">
    <property type="entry name" value="TAT"/>
    <property type="match status" value="1"/>
</dbReference>
<evidence type="ECO:0008006" key="4">
    <source>
        <dbReference type="Google" id="ProtNLM"/>
    </source>
</evidence>
<evidence type="ECO:0000313" key="2">
    <source>
        <dbReference type="EMBL" id="OSX76807.1"/>
    </source>
</evidence>
<sequence length="346" mass="33792">MAASRQRTSPRRPPPPRRRSALVAAAVASAAVAAVAMAAFTPTQALRNPPPPTPATLTTSTCACKTVNHGVCAAALPTHPGSCTYTRCPTLVCDDAGTATCVRRVRMAYFLTEPVPPPAGEEGGGGGDAPWGAAHPASDAPGGVWACTRTPTVVMEPAWACASDPPLTCDLRSDAAAAAAGAVASTAVLVPAMAAAVPVVAAAGAPPPLIVGRVTLTTAPDCGVGVAAAVSGLRPGAAYRLTMTRSGQVGDAPWADAAGGGGMPTARHATTTDGGGGDAYDPTGGSRSVAWRLVAGGGGVAILNAMERGLGVGEAAGRGLRLDVVGRGGGGGAVARCVVGYAELAP</sequence>
<protein>
    <recommendedName>
        <fullName evidence="4">Pherophorin domain-containing protein</fullName>
    </recommendedName>
</protein>
<dbReference type="InterPro" id="IPR006311">
    <property type="entry name" value="TAT_signal"/>
</dbReference>
<evidence type="ECO:0000313" key="3">
    <source>
        <dbReference type="Proteomes" id="UP000218209"/>
    </source>
</evidence>
<dbReference type="EMBL" id="KV918856">
    <property type="protein sequence ID" value="OSX76807.1"/>
    <property type="molecule type" value="Genomic_DNA"/>
</dbReference>
<keyword evidence="3" id="KW-1185">Reference proteome</keyword>
<dbReference type="Proteomes" id="UP000218209">
    <property type="component" value="Unassembled WGS sequence"/>
</dbReference>
<accession>A0A1X6P7K2</accession>
<proteinExistence type="predicted"/>
<name>A0A1X6P7K2_PORUM</name>
<gene>
    <name evidence="2" type="ORF">BU14_0176s0049</name>
</gene>
<feature type="region of interest" description="Disordered" evidence="1">
    <location>
        <begin position="114"/>
        <end position="135"/>
    </location>
</feature>
<reference evidence="2 3" key="1">
    <citation type="submission" date="2017-03" db="EMBL/GenBank/DDBJ databases">
        <title>WGS assembly of Porphyra umbilicalis.</title>
        <authorList>
            <person name="Brawley S.H."/>
            <person name="Blouin N.A."/>
            <person name="Ficko-Blean E."/>
            <person name="Wheeler G.L."/>
            <person name="Lohr M."/>
            <person name="Goodson H.V."/>
            <person name="Jenkins J.W."/>
            <person name="Blaby-Haas C.E."/>
            <person name="Helliwell K.E."/>
            <person name="Chan C."/>
            <person name="Marriage T."/>
            <person name="Bhattacharya D."/>
            <person name="Klein A.S."/>
            <person name="Badis Y."/>
            <person name="Brodie J."/>
            <person name="Cao Y."/>
            <person name="Collen J."/>
            <person name="Dittami S.M."/>
            <person name="Gachon C.M."/>
            <person name="Green B.R."/>
            <person name="Karpowicz S."/>
            <person name="Kim J.W."/>
            <person name="Kudahl U."/>
            <person name="Lin S."/>
            <person name="Michel G."/>
            <person name="Mittag M."/>
            <person name="Olson B.J."/>
            <person name="Pangilinan J."/>
            <person name="Peng Y."/>
            <person name="Qiu H."/>
            <person name="Shu S."/>
            <person name="Singer J.T."/>
            <person name="Smith A.G."/>
            <person name="Sprecher B.N."/>
            <person name="Wagner V."/>
            <person name="Wang W."/>
            <person name="Wang Z.-Y."/>
            <person name="Yan J."/>
            <person name="Yarish C."/>
            <person name="Zoeuner-Riek S."/>
            <person name="Zhuang Y."/>
            <person name="Zou Y."/>
            <person name="Lindquist E.A."/>
            <person name="Grimwood J."/>
            <person name="Barry K."/>
            <person name="Rokhsar D.S."/>
            <person name="Schmutz J."/>
            <person name="Stiller J.W."/>
            <person name="Grossman A.R."/>
            <person name="Prochnik S.E."/>
        </authorList>
    </citation>
    <scope>NUCLEOTIDE SEQUENCE [LARGE SCALE GENOMIC DNA]</scope>
    <source>
        <strain evidence="2">4086291</strain>
    </source>
</reference>
<dbReference type="AlphaFoldDB" id="A0A1X6P7K2"/>